<evidence type="ECO:0000313" key="2">
    <source>
        <dbReference type="EMBL" id="KDQ12595.1"/>
    </source>
</evidence>
<keyword evidence="3" id="KW-1185">Reference proteome</keyword>
<dbReference type="Proteomes" id="UP000027195">
    <property type="component" value="Unassembled WGS sequence"/>
</dbReference>
<dbReference type="AlphaFoldDB" id="A0A067MD08"/>
<organism evidence="2 3">
    <name type="scientific">Botryobasidium botryosum (strain FD-172 SS1)</name>
    <dbReference type="NCBI Taxonomy" id="930990"/>
    <lineage>
        <taxon>Eukaryota</taxon>
        <taxon>Fungi</taxon>
        <taxon>Dikarya</taxon>
        <taxon>Basidiomycota</taxon>
        <taxon>Agaricomycotina</taxon>
        <taxon>Agaricomycetes</taxon>
        <taxon>Cantharellales</taxon>
        <taxon>Botryobasidiaceae</taxon>
        <taxon>Botryobasidium</taxon>
    </lineage>
</organism>
<feature type="region of interest" description="Disordered" evidence="1">
    <location>
        <begin position="19"/>
        <end position="75"/>
    </location>
</feature>
<accession>A0A067MD08</accession>
<evidence type="ECO:0000313" key="3">
    <source>
        <dbReference type="Proteomes" id="UP000027195"/>
    </source>
</evidence>
<name>A0A067MD08_BOTB1</name>
<dbReference type="InParanoid" id="A0A067MD08"/>
<reference evidence="3" key="1">
    <citation type="journal article" date="2014" name="Proc. Natl. Acad. Sci. U.S.A.">
        <title>Extensive sampling of basidiomycete genomes demonstrates inadequacy of the white-rot/brown-rot paradigm for wood decay fungi.</title>
        <authorList>
            <person name="Riley R."/>
            <person name="Salamov A.A."/>
            <person name="Brown D.W."/>
            <person name="Nagy L.G."/>
            <person name="Floudas D."/>
            <person name="Held B.W."/>
            <person name="Levasseur A."/>
            <person name="Lombard V."/>
            <person name="Morin E."/>
            <person name="Otillar R."/>
            <person name="Lindquist E.A."/>
            <person name="Sun H."/>
            <person name="LaButti K.M."/>
            <person name="Schmutz J."/>
            <person name="Jabbour D."/>
            <person name="Luo H."/>
            <person name="Baker S.E."/>
            <person name="Pisabarro A.G."/>
            <person name="Walton J.D."/>
            <person name="Blanchette R.A."/>
            <person name="Henrissat B."/>
            <person name="Martin F."/>
            <person name="Cullen D."/>
            <person name="Hibbett D.S."/>
            <person name="Grigoriev I.V."/>
        </authorList>
    </citation>
    <scope>NUCLEOTIDE SEQUENCE [LARGE SCALE GENOMIC DNA]</scope>
    <source>
        <strain evidence="3">FD-172 SS1</strain>
    </source>
</reference>
<sequence length="99" mass="10488">MPVAAAFSMPLSRMGATTFRSSSFSSGQSPPRFSSMPASLPSEAASSPTSETAFMALTPSSSPSSSSFVEPPSSSKKWFMLPEKLIYSNPSRDPKLFAL</sequence>
<dbReference type="EMBL" id="KL198049">
    <property type="protein sequence ID" value="KDQ12595.1"/>
    <property type="molecule type" value="Genomic_DNA"/>
</dbReference>
<gene>
    <name evidence="2" type="ORF">BOTBODRAFT_34320</name>
</gene>
<proteinExistence type="predicted"/>
<evidence type="ECO:0000256" key="1">
    <source>
        <dbReference type="SAM" id="MobiDB-lite"/>
    </source>
</evidence>
<protein>
    <submittedName>
        <fullName evidence="2">Uncharacterized protein</fullName>
    </submittedName>
</protein>
<dbReference type="HOGENOM" id="CLU_2320019_0_0_1"/>